<dbReference type="Pfam" id="PF18759">
    <property type="entry name" value="Plavaka"/>
    <property type="match status" value="1"/>
</dbReference>
<dbReference type="OrthoDB" id="2688393at2759"/>
<dbReference type="InParanoid" id="A0A0D0D7L6"/>
<gene>
    <name evidence="1" type="ORF">PAXRUDRAFT_146340</name>
</gene>
<reference evidence="2" key="2">
    <citation type="submission" date="2015-01" db="EMBL/GenBank/DDBJ databases">
        <title>Evolutionary Origins and Diversification of the Mycorrhizal Mutualists.</title>
        <authorList>
            <consortium name="DOE Joint Genome Institute"/>
            <consortium name="Mycorrhizal Genomics Consortium"/>
            <person name="Kohler A."/>
            <person name="Kuo A."/>
            <person name="Nagy L.G."/>
            <person name="Floudas D."/>
            <person name="Copeland A."/>
            <person name="Barry K.W."/>
            <person name="Cichocki N."/>
            <person name="Veneault-Fourrey C."/>
            <person name="LaButti K."/>
            <person name="Lindquist E.A."/>
            <person name="Lipzen A."/>
            <person name="Lundell T."/>
            <person name="Morin E."/>
            <person name="Murat C."/>
            <person name="Riley R."/>
            <person name="Ohm R."/>
            <person name="Sun H."/>
            <person name="Tunlid A."/>
            <person name="Henrissat B."/>
            <person name="Grigoriev I.V."/>
            <person name="Hibbett D.S."/>
            <person name="Martin F."/>
        </authorList>
    </citation>
    <scope>NUCLEOTIDE SEQUENCE [LARGE SCALE GENOMIC DNA]</scope>
    <source>
        <strain evidence="2">Ve08.2h10</strain>
    </source>
</reference>
<accession>A0A0D0D7L6</accession>
<name>A0A0D0D7L6_9AGAM</name>
<dbReference type="AlphaFoldDB" id="A0A0D0D7L6"/>
<proteinExistence type="predicted"/>
<dbReference type="HOGENOM" id="CLU_006344_2_1_1"/>
<reference evidence="1 2" key="1">
    <citation type="submission" date="2014-04" db="EMBL/GenBank/DDBJ databases">
        <authorList>
            <consortium name="DOE Joint Genome Institute"/>
            <person name="Kuo A."/>
            <person name="Kohler A."/>
            <person name="Jargeat P."/>
            <person name="Nagy L.G."/>
            <person name="Floudas D."/>
            <person name="Copeland A."/>
            <person name="Barry K.W."/>
            <person name="Cichocki N."/>
            <person name="Veneault-Fourrey C."/>
            <person name="LaButti K."/>
            <person name="Lindquist E.A."/>
            <person name="Lipzen A."/>
            <person name="Lundell T."/>
            <person name="Morin E."/>
            <person name="Murat C."/>
            <person name="Sun H."/>
            <person name="Tunlid A."/>
            <person name="Henrissat B."/>
            <person name="Grigoriev I.V."/>
            <person name="Hibbett D.S."/>
            <person name="Martin F."/>
            <person name="Nordberg H.P."/>
            <person name="Cantor M.N."/>
            <person name="Hua S.X."/>
        </authorList>
    </citation>
    <scope>NUCLEOTIDE SEQUENCE [LARGE SCALE GENOMIC DNA]</scope>
    <source>
        <strain evidence="1 2">Ve08.2h10</strain>
    </source>
</reference>
<evidence type="ECO:0000313" key="2">
    <source>
        <dbReference type="Proteomes" id="UP000054538"/>
    </source>
</evidence>
<keyword evidence="2" id="KW-1185">Reference proteome</keyword>
<dbReference type="InterPro" id="IPR041078">
    <property type="entry name" value="Plavaka"/>
</dbReference>
<evidence type="ECO:0000313" key="1">
    <source>
        <dbReference type="EMBL" id="KIK92887.1"/>
    </source>
</evidence>
<dbReference type="EMBL" id="KN825234">
    <property type="protein sequence ID" value="KIK92887.1"/>
    <property type="molecule type" value="Genomic_DNA"/>
</dbReference>
<dbReference type="Proteomes" id="UP000054538">
    <property type="component" value="Unassembled WGS sequence"/>
</dbReference>
<protein>
    <submittedName>
        <fullName evidence="1">Uncharacterized protein</fullName>
    </submittedName>
</protein>
<sequence>MHLAGHRYPISDPPSFYKHPSEDIHGQYHAALGYLYGKGATLFDKMKANQHKRCQDHVVYYPFADNGEWKLAKFLAKHLTQTAINEFLRLKWFHRREKPFSDSAEQLLGWIDMLPSGPVWQCTTLQIQDCATTHPINLIWHDGKEVVGDILSKPIFANYMTFNPHVVIHGMEREYSKFFIGNQAHHIQVNIDVSCTNFPCFSISARINLWRVQ</sequence>
<organism evidence="1 2">
    <name type="scientific">Paxillus rubicundulus Ve08.2h10</name>
    <dbReference type="NCBI Taxonomy" id="930991"/>
    <lineage>
        <taxon>Eukaryota</taxon>
        <taxon>Fungi</taxon>
        <taxon>Dikarya</taxon>
        <taxon>Basidiomycota</taxon>
        <taxon>Agaricomycotina</taxon>
        <taxon>Agaricomycetes</taxon>
        <taxon>Agaricomycetidae</taxon>
        <taxon>Boletales</taxon>
        <taxon>Paxilineae</taxon>
        <taxon>Paxillaceae</taxon>
        <taxon>Paxillus</taxon>
    </lineage>
</organism>